<sequence length="120" mass="13156">MPFCGASLTGELIAENIYTAFVEWEISGKVKVIISDSAANMKSAIAQLPSVSHSPCVQHRLQLVVEEGCLNQRCVPKIVASIKRIVSHFPMPVTSTKLLREAQVKYGLPQHALIKEEATK</sequence>
<name>A0ABQ9I2Y7_9NEOP</name>
<protein>
    <recommendedName>
        <fullName evidence="8">Transposase</fullName>
    </recommendedName>
</protein>
<evidence type="ECO:0000256" key="2">
    <source>
        <dbReference type="ARBA" id="ARBA00022723"/>
    </source>
</evidence>
<evidence type="ECO:0000256" key="4">
    <source>
        <dbReference type="ARBA" id="ARBA00022833"/>
    </source>
</evidence>
<accession>A0ABQ9I2Y7</accession>
<proteinExistence type="predicted"/>
<comment type="caution">
    <text evidence="6">The sequence shown here is derived from an EMBL/GenBank/DDBJ whole genome shotgun (WGS) entry which is preliminary data.</text>
</comment>
<dbReference type="PANTHER" id="PTHR46481">
    <property type="entry name" value="ZINC FINGER BED DOMAIN-CONTAINING PROTEIN 4"/>
    <property type="match status" value="1"/>
</dbReference>
<dbReference type="EMBL" id="JARBHB010000003">
    <property type="protein sequence ID" value="KAJ8891001.1"/>
    <property type="molecule type" value="Genomic_DNA"/>
</dbReference>
<evidence type="ECO:0000256" key="3">
    <source>
        <dbReference type="ARBA" id="ARBA00022771"/>
    </source>
</evidence>
<keyword evidence="3" id="KW-0863">Zinc-finger</keyword>
<organism evidence="6 7">
    <name type="scientific">Dryococelus australis</name>
    <dbReference type="NCBI Taxonomy" id="614101"/>
    <lineage>
        <taxon>Eukaryota</taxon>
        <taxon>Metazoa</taxon>
        <taxon>Ecdysozoa</taxon>
        <taxon>Arthropoda</taxon>
        <taxon>Hexapoda</taxon>
        <taxon>Insecta</taxon>
        <taxon>Pterygota</taxon>
        <taxon>Neoptera</taxon>
        <taxon>Polyneoptera</taxon>
        <taxon>Phasmatodea</taxon>
        <taxon>Verophasmatodea</taxon>
        <taxon>Anareolatae</taxon>
        <taxon>Phasmatidae</taxon>
        <taxon>Eurycanthinae</taxon>
        <taxon>Dryococelus</taxon>
    </lineage>
</organism>
<evidence type="ECO:0000256" key="5">
    <source>
        <dbReference type="ARBA" id="ARBA00023242"/>
    </source>
</evidence>
<dbReference type="InterPro" id="IPR052035">
    <property type="entry name" value="ZnF_BED_domain_contain"/>
</dbReference>
<keyword evidence="5" id="KW-0539">Nucleus</keyword>
<gene>
    <name evidence="6" type="ORF">PR048_010510</name>
</gene>
<evidence type="ECO:0008006" key="8">
    <source>
        <dbReference type="Google" id="ProtNLM"/>
    </source>
</evidence>
<reference evidence="6 7" key="1">
    <citation type="submission" date="2023-02" db="EMBL/GenBank/DDBJ databases">
        <title>LHISI_Scaffold_Assembly.</title>
        <authorList>
            <person name="Stuart O.P."/>
            <person name="Cleave R."/>
            <person name="Magrath M.J.L."/>
            <person name="Mikheyev A.S."/>
        </authorList>
    </citation>
    <scope>NUCLEOTIDE SEQUENCE [LARGE SCALE GENOMIC DNA]</scope>
    <source>
        <strain evidence="6">Daus_M_001</strain>
        <tissue evidence="6">Leg muscle</tissue>
    </source>
</reference>
<comment type="subcellular location">
    <subcellularLocation>
        <location evidence="1">Nucleus</location>
    </subcellularLocation>
</comment>
<dbReference type="PANTHER" id="PTHR46481:SF10">
    <property type="entry name" value="ZINC FINGER BED DOMAIN-CONTAINING PROTEIN 39"/>
    <property type="match status" value="1"/>
</dbReference>
<evidence type="ECO:0000313" key="6">
    <source>
        <dbReference type="EMBL" id="KAJ8891001.1"/>
    </source>
</evidence>
<dbReference type="InterPro" id="IPR012337">
    <property type="entry name" value="RNaseH-like_sf"/>
</dbReference>
<dbReference type="SUPFAM" id="SSF53098">
    <property type="entry name" value="Ribonuclease H-like"/>
    <property type="match status" value="1"/>
</dbReference>
<dbReference type="Proteomes" id="UP001159363">
    <property type="component" value="Chromosome 3"/>
</dbReference>
<keyword evidence="7" id="KW-1185">Reference proteome</keyword>
<keyword evidence="2" id="KW-0479">Metal-binding</keyword>
<evidence type="ECO:0000256" key="1">
    <source>
        <dbReference type="ARBA" id="ARBA00004123"/>
    </source>
</evidence>
<keyword evidence="4" id="KW-0862">Zinc</keyword>
<evidence type="ECO:0000313" key="7">
    <source>
        <dbReference type="Proteomes" id="UP001159363"/>
    </source>
</evidence>